<evidence type="ECO:0000313" key="11">
    <source>
        <dbReference type="EMBL" id="UOO94386.1"/>
    </source>
</evidence>
<comment type="catalytic activity">
    <reaction evidence="9">
        <text>(7R,8S)-7,8-diammoniononanoate + CO2 + ATP = (4R,5S)-dethiobiotin + ADP + phosphate + 3 H(+)</text>
        <dbReference type="Rhea" id="RHEA:15805"/>
        <dbReference type="ChEBI" id="CHEBI:15378"/>
        <dbReference type="ChEBI" id="CHEBI:16526"/>
        <dbReference type="ChEBI" id="CHEBI:30616"/>
        <dbReference type="ChEBI" id="CHEBI:43474"/>
        <dbReference type="ChEBI" id="CHEBI:149469"/>
        <dbReference type="ChEBI" id="CHEBI:149473"/>
        <dbReference type="ChEBI" id="CHEBI:456216"/>
        <dbReference type="EC" id="6.3.3.3"/>
    </reaction>
</comment>
<dbReference type="EMBL" id="CP095005">
    <property type="protein sequence ID" value="UOO94386.1"/>
    <property type="molecule type" value="Genomic_DNA"/>
</dbReference>
<feature type="binding site" evidence="9">
    <location>
        <position position="56"/>
    </location>
    <ligand>
        <name>Mg(2+)</name>
        <dbReference type="ChEBI" id="CHEBI:18420"/>
    </ligand>
</feature>
<evidence type="ECO:0000256" key="3">
    <source>
        <dbReference type="ARBA" id="ARBA00022723"/>
    </source>
</evidence>
<dbReference type="GO" id="GO:0005524">
    <property type="term" value="F:ATP binding"/>
    <property type="evidence" value="ECO:0007669"/>
    <property type="project" value="UniProtKB-UniRule"/>
</dbReference>
<evidence type="ECO:0000256" key="2">
    <source>
        <dbReference type="ARBA" id="ARBA00022598"/>
    </source>
</evidence>
<feature type="binding site" evidence="9">
    <location>
        <position position="56"/>
    </location>
    <ligand>
        <name>ATP</name>
        <dbReference type="ChEBI" id="CHEBI:30616"/>
    </ligand>
</feature>
<dbReference type="NCBIfam" id="TIGR00347">
    <property type="entry name" value="bioD"/>
    <property type="match status" value="1"/>
</dbReference>
<keyword evidence="2 9" id="KW-0436">Ligase</keyword>
<name>A0AAX3AK38_HALDO</name>
<dbReference type="Gene3D" id="3.40.50.300">
    <property type="entry name" value="P-loop containing nucleotide triphosphate hydrolases"/>
    <property type="match status" value="1"/>
</dbReference>
<comment type="similarity">
    <text evidence="9">Belongs to the dethiobiotin synthetase family.</text>
</comment>
<feature type="binding site" evidence="9">
    <location>
        <position position="24"/>
    </location>
    <ligand>
        <name>Mg(2+)</name>
        <dbReference type="ChEBI" id="CHEBI:18420"/>
    </ligand>
</feature>
<feature type="binding site" evidence="9">
    <location>
        <position position="49"/>
    </location>
    <ligand>
        <name>substrate</name>
    </ligand>
</feature>
<keyword evidence="1 9" id="KW-0963">Cytoplasm</keyword>
<gene>
    <name evidence="9 11" type="primary">bioD</name>
    <name evidence="10" type="ORF">GCM10008985_02030</name>
    <name evidence="11" type="ORF">MUK72_10455</name>
</gene>
<comment type="caution">
    <text evidence="9">Lacks conserved residue(s) required for the propagation of feature annotation.</text>
</comment>
<organism evidence="11 12">
    <name type="scientific">Halococcus dombrowskii</name>
    <dbReference type="NCBI Taxonomy" id="179637"/>
    <lineage>
        <taxon>Archaea</taxon>
        <taxon>Methanobacteriati</taxon>
        <taxon>Methanobacteriota</taxon>
        <taxon>Stenosarchaea group</taxon>
        <taxon>Halobacteria</taxon>
        <taxon>Halobacteriales</taxon>
        <taxon>Halococcaceae</taxon>
        <taxon>Halococcus</taxon>
    </lineage>
</organism>
<dbReference type="HAMAP" id="MF_00336">
    <property type="entry name" value="BioD"/>
    <property type="match status" value="1"/>
</dbReference>
<dbReference type="InterPro" id="IPR027417">
    <property type="entry name" value="P-loop_NTPase"/>
</dbReference>
<keyword evidence="7 9" id="KW-0460">Magnesium</keyword>
<evidence type="ECO:0000256" key="8">
    <source>
        <dbReference type="ARBA" id="ARBA00047386"/>
    </source>
</evidence>
<dbReference type="SUPFAM" id="SSF52540">
    <property type="entry name" value="P-loop containing nucleoside triphosphate hydrolases"/>
    <property type="match status" value="1"/>
</dbReference>
<comment type="subcellular location">
    <subcellularLocation>
        <location evidence="9">Cytoplasm</location>
    </subcellularLocation>
</comment>
<evidence type="ECO:0000313" key="12">
    <source>
        <dbReference type="Proteomes" id="UP000830542"/>
    </source>
</evidence>
<dbReference type="GO" id="GO:0004141">
    <property type="term" value="F:dethiobiotin synthase activity"/>
    <property type="evidence" value="ECO:0007669"/>
    <property type="project" value="UniProtKB-UniRule"/>
</dbReference>
<evidence type="ECO:0000256" key="9">
    <source>
        <dbReference type="HAMAP-Rule" id="MF_00336"/>
    </source>
</evidence>
<feature type="binding site" evidence="9">
    <location>
        <position position="115"/>
    </location>
    <ligand>
        <name>Mg(2+)</name>
        <dbReference type="ChEBI" id="CHEBI:18420"/>
    </ligand>
</feature>
<comment type="pathway">
    <text evidence="9">Cofactor biosynthesis; biotin biosynthesis; biotin from 7,8-diaminononanoate: step 1/2.</text>
</comment>
<dbReference type="Proteomes" id="UP001500962">
    <property type="component" value="Unassembled WGS sequence"/>
</dbReference>
<reference evidence="10" key="3">
    <citation type="submission" date="2023-12" db="EMBL/GenBank/DDBJ databases">
        <authorList>
            <person name="Sun Q."/>
            <person name="Inoue M."/>
        </authorList>
    </citation>
    <scope>NUCLEOTIDE SEQUENCE</scope>
    <source>
        <strain evidence="10">JCM 12289</strain>
    </source>
</reference>
<keyword evidence="3 9" id="KW-0479">Metal-binding</keyword>
<reference evidence="10" key="1">
    <citation type="journal article" date="2014" name="Int. J. Syst. Evol. Microbiol.">
        <title>Complete genome sequence of Corynebacterium casei LMG S-19264T (=DSM 44701T), isolated from a smear-ripened cheese.</title>
        <authorList>
            <consortium name="US DOE Joint Genome Institute (JGI-PGF)"/>
            <person name="Walter F."/>
            <person name="Albersmeier A."/>
            <person name="Kalinowski J."/>
            <person name="Ruckert C."/>
        </authorList>
    </citation>
    <scope>NUCLEOTIDE SEQUENCE</scope>
    <source>
        <strain evidence="10">JCM 12289</strain>
    </source>
</reference>
<protein>
    <recommendedName>
        <fullName evidence="9">ATP-dependent dethiobiotin synthetase BioD</fullName>
        <ecNumber evidence="9">6.3.3.3</ecNumber>
    </recommendedName>
    <alternativeName>
        <fullName evidence="9">DTB synthetase</fullName>
        <shortName evidence="9">DTBS</shortName>
    </alternativeName>
    <alternativeName>
        <fullName evidence="9">Dethiobiotin synthase</fullName>
    </alternativeName>
</protein>
<evidence type="ECO:0000313" key="10">
    <source>
        <dbReference type="EMBL" id="GAA0450101.1"/>
    </source>
</evidence>
<dbReference type="GeneID" id="71762273"/>
<dbReference type="PIRSF" id="PIRSF006755">
    <property type="entry name" value="DTB_synth"/>
    <property type="match status" value="1"/>
</dbReference>
<feature type="binding site" evidence="9">
    <location>
        <begin position="175"/>
        <end position="176"/>
    </location>
    <ligand>
        <name>ATP</name>
        <dbReference type="ChEBI" id="CHEBI:30616"/>
    </ligand>
</feature>
<dbReference type="InterPro" id="IPR004472">
    <property type="entry name" value="DTB_synth_BioD"/>
</dbReference>
<comment type="cofactor">
    <cofactor evidence="9">
        <name>Mg(2+)</name>
        <dbReference type="ChEBI" id="CHEBI:18420"/>
    </cofactor>
</comment>
<keyword evidence="5 9" id="KW-0093">Biotin biosynthesis</keyword>
<evidence type="ECO:0000256" key="5">
    <source>
        <dbReference type="ARBA" id="ARBA00022756"/>
    </source>
</evidence>
<dbReference type="PANTHER" id="PTHR43210:SF2">
    <property type="entry name" value="ATP-DEPENDENT DETHIOBIOTIN SYNTHETASE BIOD 2"/>
    <property type="match status" value="1"/>
</dbReference>
<dbReference type="RefSeq" id="WP_244699996.1">
    <property type="nucleotide sequence ID" value="NZ_BAAADN010000002.1"/>
</dbReference>
<feature type="binding site" evidence="9">
    <location>
        <begin position="20"/>
        <end position="25"/>
    </location>
    <ligand>
        <name>ATP</name>
        <dbReference type="ChEBI" id="CHEBI:30616"/>
    </ligand>
</feature>
<sequence>MSERSGGERTGFAVVGTDTGVGKTVVTAGLVGWLRDEGVDARAIKPVQTGFPTDDDATFVREVCGTDDASTCGKRLQPALAPRIAAAEAGVELSYGAIRRECERALAASEVGVLEGIGGVRVPLTEAHDVLDLVADLGLDAVVVACADLGTLNHTALTVEALAQRGVTTHAVVLNQYTGESTAERTNPAAIERMTGVPAHTLSPLDLETPTNAVRGVRDQLPAAVLPVET</sequence>
<dbReference type="EC" id="6.3.3.3" evidence="9"/>
<dbReference type="KEGG" id="hdo:MUK72_10455"/>
<dbReference type="CDD" id="cd03109">
    <property type="entry name" value="DTBS"/>
    <property type="match status" value="1"/>
</dbReference>
<evidence type="ECO:0000256" key="1">
    <source>
        <dbReference type="ARBA" id="ARBA00022490"/>
    </source>
</evidence>
<dbReference type="Proteomes" id="UP000830542">
    <property type="component" value="Chromosome"/>
</dbReference>
<dbReference type="AlphaFoldDB" id="A0AAX3AK38"/>
<proteinExistence type="inferred from homology"/>
<feature type="active site" evidence="9">
    <location>
        <position position="45"/>
    </location>
</feature>
<keyword evidence="12" id="KW-1185">Reference proteome</keyword>
<comment type="subunit">
    <text evidence="9">Homodimer.</text>
</comment>
<feature type="binding site" evidence="9">
    <location>
        <begin position="115"/>
        <end position="118"/>
    </location>
    <ligand>
        <name>ATP</name>
        <dbReference type="ChEBI" id="CHEBI:30616"/>
    </ligand>
</feature>
<comment type="function">
    <text evidence="9">Catalyzes a mechanistically unusual reaction, the ATP-dependent insertion of CO2 between the N7 and N8 nitrogen atoms of 7,8-diaminopelargonic acid (DAPA, also called 7,8-diammoniononanoate) to form a ureido ring.</text>
</comment>
<accession>A0AAX3AK38</accession>
<dbReference type="PANTHER" id="PTHR43210">
    <property type="entry name" value="DETHIOBIOTIN SYNTHETASE"/>
    <property type="match status" value="1"/>
</dbReference>
<dbReference type="EMBL" id="BAAADN010000002">
    <property type="protein sequence ID" value="GAA0450101.1"/>
    <property type="molecule type" value="Genomic_DNA"/>
</dbReference>
<keyword evidence="6 9" id="KW-0067">ATP-binding</keyword>
<evidence type="ECO:0000256" key="4">
    <source>
        <dbReference type="ARBA" id="ARBA00022741"/>
    </source>
</evidence>
<evidence type="ECO:0000256" key="7">
    <source>
        <dbReference type="ARBA" id="ARBA00022842"/>
    </source>
</evidence>
<dbReference type="GO" id="GO:0000287">
    <property type="term" value="F:magnesium ion binding"/>
    <property type="evidence" value="ECO:0007669"/>
    <property type="project" value="UniProtKB-UniRule"/>
</dbReference>
<dbReference type="Pfam" id="PF13500">
    <property type="entry name" value="AAA_26"/>
    <property type="match status" value="1"/>
</dbReference>
<dbReference type="GO" id="GO:0009102">
    <property type="term" value="P:biotin biosynthetic process"/>
    <property type="evidence" value="ECO:0007669"/>
    <property type="project" value="UniProtKB-UniRule"/>
</dbReference>
<comment type="catalytic activity">
    <reaction evidence="8">
        <text>(7R,8S)-8-amino-7-(carboxyamino)nonanoate + ATP = (4R,5S)-dethiobiotin + ADP + phosphate + H(+)</text>
        <dbReference type="Rhea" id="RHEA:63684"/>
        <dbReference type="ChEBI" id="CHEBI:15378"/>
        <dbReference type="ChEBI" id="CHEBI:30616"/>
        <dbReference type="ChEBI" id="CHEBI:43474"/>
        <dbReference type="ChEBI" id="CHEBI:149470"/>
        <dbReference type="ChEBI" id="CHEBI:149473"/>
        <dbReference type="ChEBI" id="CHEBI:456216"/>
    </reaction>
</comment>
<keyword evidence="4 9" id="KW-0547">Nucleotide-binding</keyword>
<evidence type="ECO:0000256" key="6">
    <source>
        <dbReference type="ARBA" id="ARBA00022840"/>
    </source>
</evidence>
<reference evidence="11" key="2">
    <citation type="submission" date="2022-04" db="EMBL/GenBank/DDBJ databases">
        <title>Sequencing and genomic assembly of Halococcus dombrowskii.</title>
        <authorList>
            <person name="Lim S.W."/>
            <person name="MacLea K.S."/>
        </authorList>
    </citation>
    <scope>NUCLEOTIDE SEQUENCE</scope>
    <source>
        <strain evidence="11">H4</strain>
    </source>
</reference>
<dbReference type="GO" id="GO:0005829">
    <property type="term" value="C:cytosol"/>
    <property type="evidence" value="ECO:0007669"/>
    <property type="project" value="TreeGrafter"/>
</dbReference>